<evidence type="ECO:0000313" key="2">
    <source>
        <dbReference type="Proteomes" id="UP000315010"/>
    </source>
</evidence>
<protein>
    <submittedName>
        <fullName evidence="1">Uncharacterized protein</fullName>
    </submittedName>
</protein>
<dbReference type="EMBL" id="SJPJ01000001">
    <property type="protein sequence ID" value="TWT81306.1"/>
    <property type="molecule type" value="Genomic_DNA"/>
</dbReference>
<comment type="caution">
    <text evidence="1">The sequence shown here is derived from an EMBL/GenBank/DDBJ whole genome shotgun (WGS) entry which is preliminary data.</text>
</comment>
<dbReference type="AlphaFoldDB" id="A0A5C5Z2Q5"/>
<organism evidence="1 2">
    <name type="scientific">Novipirellula herctigrandis</name>
    <dbReference type="NCBI Taxonomy" id="2527986"/>
    <lineage>
        <taxon>Bacteria</taxon>
        <taxon>Pseudomonadati</taxon>
        <taxon>Planctomycetota</taxon>
        <taxon>Planctomycetia</taxon>
        <taxon>Pirellulales</taxon>
        <taxon>Pirellulaceae</taxon>
        <taxon>Novipirellula</taxon>
    </lineage>
</organism>
<dbReference type="Proteomes" id="UP000315010">
    <property type="component" value="Unassembled WGS sequence"/>
</dbReference>
<sequence>MGLLRSQREEIWPAKSANLNANLERFLESLKSECLYKLILFGENATRRAVRGFLVHYHTERNYQGLGNVLIVLIVPMDRPPNMDAEIETTDRLGGLLRSYRRAA</sequence>
<keyword evidence="2" id="KW-1185">Reference proteome</keyword>
<name>A0A5C5Z2Q5_9BACT</name>
<proteinExistence type="predicted"/>
<evidence type="ECO:0000313" key="1">
    <source>
        <dbReference type="EMBL" id="TWT81306.1"/>
    </source>
</evidence>
<accession>A0A5C5Z2Q5</accession>
<reference evidence="1 2" key="1">
    <citation type="submission" date="2019-02" db="EMBL/GenBank/DDBJ databases">
        <title>Deep-cultivation of Planctomycetes and their phenomic and genomic characterization uncovers novel biology.</title>
        <authorList>
            <person name="Wiegand S."/>
            <person name="Jogler M."/>
            <person name="Boedeker C."/>
            <person name="Pinto D."/>
            <person name="Vollmers J."/>
            <person name="Rivas-Marin E."/>
            <person name="Kohn T."/>
            <person name="Peeters S.H."/>
            <person name="Heuer A."/>
            <person name="Rast P."/>
            <person name="Oberbeckmann S."/>
            <person name="Bunk B."/>
            <person name="Jeske O."/>
            <person name="Meyerdierks A."/>
            <person name="Storesund J.E."/>
            <person name="Kallscheuer N."/>
            <person name="Luecker S."/>
            <person name="Lage O.M."/>
            <person name="Pohl T."/>
            <person name="Merkel B.J."/>
            <person name="Hornburger P."/>
            <person name="Mueller R.-W."/>
            <person name="Bruemmer F."/>
            <person name="Labrenz M."/>
            <person name="Spormann A.M."/>
            <person name="Op Den Camp H."/>
            <person name="Overmann J."/>
            <person name="Amann R."/>
            <person name="Jetten M.S.M."/>
            <person name="Mascher T."/>
            <person name="Medema M.H."/>
            <person name="Devos D.P."/>
            <person name="Kaster A.-K."/>
            <person name="Ovreas L."/>
            <person name="Rohde M."/>
            <person name="Galperin M.Y."/>
            <person name="Jogler C."/>
        </authorList>
    </citation>
    <scope>NUCLEOTIDE SEQUENCE [LARGE SCALE GENOMIC DNA]</scope>
    <source>
        <strain evidence="1 2">CA13</strain>
    </source>
</reference>
<gene>
    <name evidence="1" type="ORF">CA13_27580</name>
</gene>